<dbReference type="Pfam" id="PF00041">
    <property type="entry name" value="fn3"/>
    <property type="match status" value="1"/>
</dbReference>
<dbReference type="Gene3D" id="2.60.40.10">
    <property type="entry name" value="Immunoglobulins"/>
    <property type="match status" value="1"/>
</dbReference>
<organism evidence="2 3">
    <name type="scientific">Elysia marginata</name>
    <dbReference type="NCBI Taxonomy" id="1093978"/>
    <lineage>
        <taxon>Eukaryota</taxon>
        <taxon>Metazoa</taxon>
        <taxon>Spiralia</taxon>
        <taxon>Lophotrochozoa</taxon>
        <taxon>Mollusca</taxon>
        <taxon>Gastropoda</taxon>
        <taxon>Heterobranchia</taxon>
        <taxon>Euthyneura</taxon>
        <taxon>Panpulmonata</taxon>
        <taxon>Sacoglossa</taxon>
        <taxon>Placobranchoidea</taxon>
        <taxon>Plakobranchidae</taxon>
        <taxon>Elysia</taxon>
    </lineage>
</organism>
<reference evidence="2 3" key="1">
    <citation type="journal article" date="2021" name="Elife">
        <title>Chloroplast acquisition without the gene transfer in kleptoplastic sea slugs, Plakobranchus ocellatus.</title>
        <authorList>
            <person name="Maeda T."/>
            <person name="Takahashi S."/>
            <person name="Yoshida T."/>
            <person name="Shimamura S."/>
            <person name="Takaki Y."/>
            <person name="Nagai Y."/>
            <person name="Toyoda A."/>
            <person name="Suzuki Y."/>
            <person name="Arimoto A."/>
            <person name="Ishii H."/>
            <person name="Satoh N."/>
            <person name="Nishiyama T."/>
            <person name="Hasebe M."/>
            <person name="Maruyama T."/>
            <person name="Minagawa J."/>
            <person name="Obokata J."/>
            <person name="Shigenobu S."/>
        </authorList>
    </citation>
    <scope>NUCLEOTIDE SEQUENCE [LARGE SCALE GENOMIC DNA]</scope>
</reference>
<dbReference type="InterPro" id="IPR013783">
    <property type="entry name" value="Ig-like_fold"/>
</dbReference>
<evidence type="ECO:0000313" key="3">
    <source>
        <dbReference type="Proteomes" id="UP000762676"/>
    </source>
</evidence>
<dbReference type="PROSITE" id="PS50853">
    <property type="entry name" value="FN3"/>
    <property type="match status" value="1"/>
</dbReference>
<dbReference type="AlphaFoldDB" id="A0AAV4FKW8"/>
<dbReference type="SMART" id="SM00060">
    <property type="entry name" value="FN3"/>
    <property type="match status" value="1"/>
</dbReference>
<feature type="domain" description="Fibronectin type-III" evidence="1">
    <location>
        <begin position="36"/>
        <end position="132"/>
    </location>
</feature>
<sequence>MNEDFYINVQVFTNAGMGPMSEEGDGGTYIYPPLSYPEFVQVTSFPGNSVFVFWRSVTTGLLEEPIAGYKLRWWPASDNIITANDTVVEGGATHGVIRGLQRGVVYSLRVLGYSAAGDGKKSPTVFFTLVIAELTVGGFRRAQIQEVADDRCGLVDDLDTD</sequence>
<accession>A0AAV4FKW8</accession>
<keyword evidence="3" id="KW-1185">Reference proteome</keyword>
<name>A0AAV4FKW8_9GAST</name>
<gene>
    <name evidence="2" type="ORF">ElyMa_002143500</name>
</gene>
<dbReference type="CDD" id="cd00063">
    <property type="entry name" value="FN3"/>
    <property type="match status" value="1"/>
</dbReference>
<dbReference type="EMBL" id="BMAT01004456">
    <property type="protein sequence ID" value="GFR73699.1"/>
    <property type="molecule type" value="Genomic_DNA"/>
</dbReference>
<dbReference type="InterPro" id="IPR036116">
    <property type="entry name" value="FN3_sf"/>
</dbReference>
<dbReference type="InterPro" id="IPR003961">
    <property type="entry name" value="FN3_dom"/>
</dbReference>
<dbReference type="Proteomes" id="UP000762676">
    <property type="component" value="Unassembled WGS sequence"/>
</dbReference>
<protein>
    <submittedName>
        <fullName evidence="2">Contactin</fullName>
    </submittedName>
</protein>
<evidence type="ECO:0000313" key="2">
    <source>
        <dbReference type="EMBL" id="GFR73699.1"/>
    </source>
</evidence>
<comment type="caution">
    <text evidence="2">The sequence shown here is derived from an EMBL/GenBank/DDBJ whole genome shotgun (WGS) entry which is preliminary data.</text>
</comment>
<proteinExistence type="predicted"/>
<evidence type="ECO:0000259" key="1">
    <source>
        <dbReference type="PROSITE" id="PS50853"/>
    </source>
</evidence>
<dbReference type="SUPFAM" id="SSF49265">
    <property type="entry name" value="Fibronectin type III"/>
    <property type="match status" value="1"/>
</dbReference>